<dbReference type="RefSeq" id="WP_353949351.1">
    <property type="nucleotide sequence ID" value="NZ_CP159510.1"/>
</dbReference>
<evidence type="ECO:0000256" key="5">
    <source>
        <dbReference type="ARBA" id="ARBA00022741"/>
    </source>
</evidence>
<evidence type="ECO:0000313" key="13">
    <source>
        <dbReference type="EMBL" id="XCJ18294.1"/>
    </source>
</evidence>
<dbReference type="Pfam" id="PF03193">
    <property type="entry name" value="RsgA_GTPase"/>
    <property type="match status" value="1"/>
</dbReference>
<dbReference type="GO" id="GO:0005525">
    <property type="term" value="F:GTP binding"/>
    <property type="evidence" value="ECO:0007669"/>
    <property type="project" value="UniProtKB-UniRule"/>
</dbReference>
<dbReference type="AlphaFoldDB" id="A0AAU8IJF7"/>
<evidence type="ECO:0000259" key="11">
    <source>
        <dbReference type="PROSITE" id="PS50936"/>
    </source>
</evidence>
<keyword evidence="7 10" id="KW-0862">Zinc</keyword>
<sequence>MTLADYGWNQTLRTRAAGDLASGLSAARVISEYKGQYRIVTESGFFPAEITGRMRHLAAGRRDFPAVGDWITADVRPSDGRATIHRILPRMSKFSRNIAGETTEEQIVAANMNTVFLVMALNHDFNLRRLERYLTMAWESGANPVILLSKADLCPDVAQKISEVEEVAIGVPIFPVSALQNQGREQLDPYLGKGQTVVFLGSSGAGKSTLVNWLCGEVRQSVQEVRADDDRGRHTTTSRELILLPSGGVVIDTPGMRELQLWNASDESVGHSFADIEELASRCRFRDCTHTHEPGCAVRRALDDGRLDQARYTSYLKLQRELAHVRRKTDRQAMLQEKARWKKLSKTMRKQNHH</sequence>
<dbReference type="GO" id="GO:0046872">
    <property type="term" value="F:metal ion binding"/>
    <property type="evidence" value="ECO:0007669"/>
    <property type="project" value="UniProtKB-KW"/>
</dbReference>
<evidence type="ECO:0000256" key="10">
    <source>
        <dbReference type="HAMAP-Rule" id="MF_01820"/>
    </source>
</evidence>
<comment type="subunit">
    <text evidence="10">Monomer. Associates with 30S ribosomal subunit, binds 16S rRNA.</text>
</comment>
<name>A0AAU8IJF7_9BACL</name>
<dbReference type="GO" id="GO:0042274">
    <property type="term" value="P:ribosomal small subunit biogenesis"/>
    <property type="evidence" value="ECO:0007669"/>
    <property type="project" value="UniProtKB-UniRule"/>
</dbReference>
<dbReference type="Gene3D" id="1.10.40.50">
    <property type="entry name" value="Probable gtpase engc, domain 3"/>
    <property type="match status" value="1"/>
</dbReference>
<evidence type="ECO:0000256" key="8">
    <source>
        <dbReference type="ARBA" id="ARBA00022884"/>
    </source>
</evidence>
<evidence type="ECO:0000256" key="9">
    <source>
        <dbReference type="ARBA" id="ARBA00023134"/>
    </source>
</evidence>
<evidence type="ECO:0000256" key="2">
    <source>
        <dbReference type="ARBA" id="ARBA00022517"/>
    </source>
</evidence>
<dbReference type="GO" id="GO:0005737">
    <property type="term" value="C:cytoplasm"/>
    <property type="evidence" value="ECO:0007669"/>
    <property type="project" value="UniProtKB-SubCell"/>
</dbReference>
<organism evidence="13">
    <name type="scientific">Sporolactobacillus sp. Y61</name>
    <dbReference type="NCBI Taxonomy" id="3160863"/>
    <lineage>
        <taxon>Bacteria</taxon>
        <taxon>Bacillati</taxon>
        <taxon>Bacillota</taxon>
        <taxon>Bacilli</taxon>
        <taxon>Bacillales</taxon>
        <taxon>Sporolactobacillaceae</taxon>
        <taxon>Sporolactobacillus</taxon>
    </lineage>
</organism>
<keyword evidence="8 10" id="KW-0694">RNA-binding</keyword>
<dbReference type="PROSITE" id="PS51721">
    <property type="entry name" value="G_CP"/>
    <property type="match status" value="1"/>
</dbReference>
<feature type="binding site" evidence="10">
    <location>
        <position position="296"/>
    </location>
    <ligand>
        <name>Zn(2+)</name>
        <dbReference type="ChEBI" id="CHEBI:29105"/>
    </ligand>
</feature>
<evidence type="ECO:0000256" key="4">
    <source>
        <dbReference type="ARBA" id="ARBA00022730"/>
    </source>
</evidence>
<evidence type="ECO:0000256" key="1">
    <source>
        <dbReference type="ARBA" id="ARBA00022490"/>
    </source>
</evidence>
<reference evidence="13" key="1">
    <citation type="submission" date="2024-06" db="EMBL/GenBank/DDBJ databases">
        <authorList>
            <person name="Fan A."/>
            <person name="Zhang F.Y."/>
            <person name="Zhang L."/>
        </authorList>
    </citation>
    <scope>NUCLEOTIDE SEQUENCE</scope>
    <source>
        <strain evidence="13">Y61</strain>
    </source>
</reference>
<feature type="domain" description="EngC GTPase" evidence="11">
    <location>
        <begin position="110"/>
        <end position="257"/>
    </location>
</feature>
<keyword evidence="9 10" id="KW-0342">GTP-binding</keyword>
<dbReference type="GO" id="GO:0019843">
    <property type="term" value="F:rRNA binding"/>
    <property type="evidence" value="ECO:0007669"/>
    <property type="project" value="UniProtKB-KW"/>
</dbReference>
<dbReference type="PANTHER" id="PTHR32120:SF10">
    <property type="entry name" value="SMALL RIBOSOMAL SUBUNIT BIOGENESIS GTPASE RSGA"/>
    <property type="match status" value="1"/>
</dbReference>
<dbReference type="Gene3D" id="3.40.50.300">
    <property type="entry name" value="P-loop containing nucleotide triphosphate hydrolases"/>
    <property type="match status" value="1"/>
</dbReference>
<dbReference type="InterPro" id="IPR004881">
    <property type="entry name" value="Ribosome_biogen_GTPase_RsgA"/>
</dbReference>
<evidence type="ECO:0000256" key="3">
    <source>
        <dbReference type="ARBA" id="ARBA00022723"/>
    </source>
</evidence>
<feature type="domain" description="CP-type G" evidence="12">
    <location>
        <begin position="102"/>
        <end position="259"/>
    </location>
</feature>
<feature type="binding site" evidence="10">
    <location>
        <position position="290"/>
    </location>
    <ligand>
        <name>Zn(2+)</name>
        <dbReference type="ChEBI" id="CHEBI:29105"/>
    </ligand>
</feature>
<dbReference type="NCBIfam" id="TIGR00157">
    <property type="entry name" value="ribosome small subunit-dependent GTPase A"/>
    <property type="match status" value="1"/>
</dbReference>
<comment type="similarity">
    <text evidence="10">Belongs to the TRAFAC class YlqF/YawG GTPase family. RsgA subfamily.</text>
</comment>
<dbReference type="CDD" id="cd01854">
    <property type="entry name" value="YjeQ_EngC"/>
    <property type="match status" value="1"/>
</dbReference>
<dbReference type="EMBL" id="CP159510">
    <property type="protein sequence ID" value="XCJ18294.1"/>
    <property type="molecule type" value="Genomic_DNA"/>
</dbReference>
<keyword evidence="6 10" id="KW-0378">Hydrolase</keyword>
<comment type="cofactor">
    <cofactor evidence="10">
        <name>Zn(2+)</name>
        <dbReference type="ChEBI" id="CHEBI:29105"/>
    </cofactor>
    <text evidence="10">Binds 1 zinc ion per subunit.</text>
</comment>
<dbReference type="EC" id="3.6.1.-" evidence="10"/>
<keyword evidence="1 10" id="KW-0963">Cytoplasm</keyword>
<feature type="binding site" evidence="10">
    <location>
        <position position="288"/>
    </location>
    <ligand>
        <name>Zn(2+)</name>
        <dbReference type="ChEBI" id="CHEBI:29105"/>
    </ligand>
</feature>
<feature type="binding site" evidence="10">
    <location>
        <begin position="149"/>
        <end position="152"/>
    </location>
    <ligand>
        <name>GTP</name>
        <dbReference type="ChEBI" id="CHEBI:37565"/>
    </ligand>
</feature>
<comment type="subcellular location">
    <subcellularLocation>
        <location evidence="10">Cytoplasm</location>
    </subcellularLocation>
</comment>
<evidence type="ECO:0000259" key="12">
    <source>
        <dbReference type="PROSITE" id="PS51721"/>
    </source>
</evidence>
<keyword evidence="2 10" id="KW-0690">Ribosome biogenesis</keyword>
<dbReference type="PANTHER" id="PTHR32120">
    <property type="entry name" value="SMALL RIBOSOMAL SUBUNIT BIOGENESIS GTPASE RSGA"/>
    <property type="match status" value="1"/>
</dbReference>
<dbReference type="InterPro" id="IPR010914">
    <property type="entry name" value="RsgA_GTPase_dom"/>
</dbReference>
<dbReference type="PROSITE" id="PS50936">
    <property type="entry name" value="ENGC_GTPASE"/>
    <property type="match status" value="1"/>
</dbReference>
<dbReference type="GO" id="GO:0003924">
    <property type="term" value="F:GTPase activity"/>
    <property type="evidence" value="ECO:0007669"/>
    <property type="project" value="UniProtKB-UniRule"/>
</dbReference>
<keyword evidence="5 10" id="KW-0547">Nucleotide-binding</keyword>
<gene>
    <name evidence="10 13" type="primary">rsgA</name>
    <name evidence="13" type="ORF">ABNN70_07630</name>
</gene>
<evidence type="ECO:0000256" key="7">
    <source>
        <dbReference type="ARBA" id="ARBA00022833"/>
    </source>
</evidence>
<feature type="binding site" evidence="10">
    <location>
        <position position="283"/>
    </location>
    <ligand>
        <name>Zn(2+)</name>
        <dbReference type="ChEBI" id="CHEBI:29105"/>
    </ligand>
</feature>
<dbReference type="HAMAP" id="MF_01820">
    <property type="entry name" value="GTPase_RsgA"/>
    <property type="match status" value="1"/>
</dbReference>
<dbReference type="InterPro" id="IPR027417">
    <property type="entry name" value="P-loop_NTPase"/>
</dbReference>
<comment type="function">
    <text evidence="10">One of several proteins that assist in the late maturation steps of the functional core of the 30S ribosomal subunit. Helps release RbfA from mature subunits. May play a role in the assembly of ribosomal proteins into the subunit. Circularly permuted GTPase that catalyzes slow GTP hydrolysis, GTPase activity is stimulated by the 30S ribosomal subunit.</text>
</comment>
<evidence type="ECO:0000256" key="6">
    <source>
        <dbReference type="ARBA" id="ARBA00022801"/>
    </source>
</evidence>
<dbReference type="SUPFAM" id="SSF52540">
    <property type="entry name" value="P-loop containing nucleoside triphosphate hydrolases"/>
    <property type="match status" value="1"/>
</dbReference>
<dbReference type="InterPro" id="IPR030378">
    <property type="entry name" value="G_CP_dom"/>
</dbReference>
<feature type="binding site" evidence="10">
    <location>
        <begin position="201"/>
        <end position="209"/>
    </location>
    <ligand>
        <name>GTP</name>
        <dbReference type="ChEBI" id="CHEBI:37565"/>
    </ligand>
</feature>
<protein>
    <recommendedName>
        <fullName evidence="10">Small ribosomal subunit biogenesis GTPase RsgA</fullName>
        <ecNumber evidence="10">3.6.1.-</ecNumber>
    </recommendedName>
</protein>
<accession>A0AAU8IJF7</accession>
<keyword evidence="4 10" id="KW-0699">rRNA-binding</keyword>
<proteinExistence type="inferred from homology"/>
<keyword evidence="3 10" id="KW-0479">Metal-binding</keyword>